<dbReference type="Gene3D" id="2.60.40.150">
    <property type="entry name" value="C2 domain"/>
    <property type="match status" value="1"/>
</dbReference>
<dbReference type="InterPro" id="IPR035892">
    <property type="entry name" value="C2_domain_sf"/>
</dbReference>
<dbReference type="GO" id="GO:0016020">
    <property type="term" value="C:membrane"/>
    <property type="evidence" value="ECO:0007669"/>
    <property type="project" value="TreeGrafter"/>
</dbReference>
<protein>
    <submittedName>
        <fullName evidence="4">C2 domain-containing protein</fullName>
    </submittedName>
</protein>
<dbReference type="PANTHER" id="PTHR45911:SF4">
    <property type="entry name" value="MULTIPLE C2 AND TRANSMEMBRANE DOMAIN-CONTAINING PROTEIN"/>
    <property type="match status" value="1"/>
</dbReference>
<dbReference type="AlphaFoldDB" id="A0A397VKU8"/>
<reference evidence="4 5" key="1">
    <citation type="submission" date="2018-06" db="EMBL/GenBank/DDBJ databases">
        <title>Comparative genomics reveals the genomic features of Rhizophagus irregularis, R. cerebriforme, R. diaphanum and Gigaspora rosea, and their symbiotic lifestyle signature.</title>
        <authorList>
            <person name="Morin E."/>
            <person name="San Clemente H."/>
            <person name="Chen E.C.H."/>
            <person name="De La Providencia I."/>
            <person name="Hainaut M."/>
            <person name="Kuo A."/>
            <person name="Kohler A."/>
            <person name="Murat C."/>
            <person name="Tang N."/>
            <person name="Roy S."/>
            <person name="Loubradou J."/>
            <person name="Henrissat B."/>
            <person name="Grigoriev I.V."/>
            <person name="Corradi N."/>
            <person name="Roux C."/>
            <person name="Martin F.M."/>
        </authorList>
    </citation>
    <scope>NUCLEOTIDE SEQUENCE [LARGE SCALE GENOMIC DNA]</scope>
    <source>
        <strain evidence="4 5">DAOM 194757</strain>
    </source>
</reference>
<dbReference type="Pfam" id="PF00168">
    <property type="entry name" value="C2"/>
    <property type="match status" value="1"/>
</dbReference>
<dbReference type="EMBL" id="QKWP01000277">
    <property type="protein sequence ID" value="RIB23120.1"/>
    <property type="molecule type" value="Genomic_DNA"/>
</dbReference>
<dbReference type="InterPro" id="IPR000008">
    <property type="entry name" value="C2_dom"/>
</dbReference>
<organism evidence="4 5">
    <name type="scientific">Gigaspora rosea</name>
    <dbReference type="NCBI Taxonomy" id="44941"/>
    <lineage>
        <taxon>Eukaryota</taxon>
        <taxon>Fungi</taxon>
        <taxon>Fungi incertae sedis</taxon>
        <taxon>Mucoromycota</taxon>
        <taxon>Glomeromycotina</taxon>
        <taxon>Glomeromycetes</taxon>
        <taxon>Diversisporales</taxon>
        <taxon>Gigasporaceae</taxon>
        <taxon>Gigaspora</taxon>
    </lineage>
</organism>
<sequence>MGYKGPLKVTVVEAQNLKDEDVVGKSDPYIELWLDKNYKQKTTTKSNTINPQYNETFTFHADGHKHLHIKVLDKDLVSDDEIGEGKVDLSKISGGFLETWVELPRMLGLRSNGKVHMILETAQ</sequence>
<keyword evidence="2" id="KW-0106">Calcium</keyword>
<evidence type="ECO:0000313" key="5">
    <source>
        <dbReference type="Proteomes" id="UP000266673"/>
    </source>
</evidence>
<dbReference type="SUPFAM" id="SSF49562">
    <property type="entry name" value="C2 domain (Calcium/lipid-binding domain, CaLB)"/>
    <property type="match status" value="1"/>
</dbReference>
<dbReference type="Proteomes" id="UP000266673">
    <property type="component" value="Unassembled WGS sequence"/>
</dbReference>
<gene>
    <name evidence="4" type="ORF">C2G38_900320</name>
</gene>
<proteinExistence type="predicted"/>
<name>A0A397VKU8_9GLOM</name>
<evidence type="ECO:0000256" key="1">
    <source>
        <dbReference type="ARBA" id="ARBA00022723"/>
    </source>
</evidence>
<dbReference type="GO" id="GO:0005509">
    <property type="term" value="F:calcium ion binding"/>
    <property type="evidence" value="ECO:0007669"/>
    <property type="project" value="TreeGrafter"/>
</dbReference>
<evidence type="ECO:0000256" key="2">
    <source>
        <dbReference type="ARBA" id="ARBA00022837"/>
    </source>
</evidence>
<keyword evidence="1" id="KW-0479">Metal-binding</keyword>
<evidence type="ECO:0000313" key="4">
    <source>
        <dbReference type="EMBL" id="RIB23120.1"/>
    </source>
</evidence>
<dbReference type="PANTHER" id="PTHR45911">
    <property type="entry name" value="C2 DOMAIN-CONTAINING PROTEIN"/>
    <property type="match status" value="1"/>
</dbReference>
<dbReference type="PROSITE" id="PS50004">
    <property type="entry name" value="C2"/>
    <property type="match status" value="1"/>
</dbReference>
<comment type="caution">
    <text evidence="4">The sequence shown here is derived from an EMBL/GenBank/DDBJ whole genome shotgun (WGS) entry which is preliminary data.</text>
</comment>
<dbReference type="OrthoDB" id="270970at2759"/>
<dbReference type="SMART" id="SM00239">
    <property type="entry name" value="C2"/>
    <property type="match status" value="1"/>
</dbReference>
<keyword evidence="5" id="KW-1185">Reference proteome</keyword>
<dbReference type="PRINTS" id="PR00360">
    <property type="entry name" value="C2DOMAIN"/>
</dbReference>
<dbReference type="CDD" id="cd00030">
    <property type="entry name" value="C2"/>
    <property type="match status" value="1"/>
</dbReference>
<evidence type="ECO:0000259" key="3">
    <source>
        <dbReference type="PROSITE" id="PS50004"/>
    </source>
</evidence>
<feature type="domain" description="C2" evidence="3">
    <location>
        <begin position="1"/>
        <end position="105"/>
    </location>
</feature>
<accession>A0A397VKU8</accession>
<dbReference type="STRING" id="44941.A0A397VKU8"/>